<dbReference type="EMBL" id="MT141575">
    <property type="protein sequence ID" value="QJA67720.1"/>
    <property type="molecule type" value="Genomic_DNA"/>
</dbReference>
<protein>
    <submittedName>
        <fullName evidence="3">Uncharacterized protein</fullName>
    </submittedName>
</protein>
<dbReference type="AlphaFoldDB" id="A0A6M3XFV8"/>
<dbReference type="EMBL" id="MT144658">
    <property type="protein sequence ID" value="QJH96668.1"/>
    <property type="molecule type" value="Genomic_DNA"/>
</dbReference>
<evidence type="ECO:0000313" key="2">
    <source>
        <dbReference type="EMBL" id="QJA81184.1"/>
    </source>
</evidence>
<reference evidence="3" key="1">
    <citation type="submission" date="2020-03" db="EMBL/GenBank/DDBJ databases">
        <title>The deep terrestrial virosphere.</title>
        <authorList>
            <person name="Holmfeldt K."/>
            <person name="Nilsson E."/>
            <person name="Simone D."/>
            <person name="Lopez-Fernandez M."/>
            <person name="Wu X."/>
            <person name="de Brujin I."/>
            <person name="Lundin D."/>
            <person name="Andersson A."/>
            <person name="Bertilsson S."/>
            <person name="Dopson M."/>
        </authorList>
    </citation>
    <scope>NUCLEOTIDE SEQUENCE</scope>
    <source>
        <strain evidence="2">MM415A00575</strain>
        <strain evidence="1">MM415B00170</strain>
        <strain evidence="3">TM448B00791</strain>
    </source>
</reference>
<evidence type="ECO:0000313" key="3">
    <source>
        <dbReference type="EMBL" id="QJH96668.1"/>
    </source>
</evidence>
<dbReference type="EMBL" id="MT142450">
    <property type="protein sequence ID" value="QJA81184.1"/>
    <property type="molecule type" value="Genomic_DNA"/>
</dbReference>
<sequence length="199" mass="22497">MFQQVKNLLGEKDETGQYQAKLLVHATVRQVKALEYSKSNGKPKQSLYLQDQHGEQEWVTLQGKFDAMDQSYVGRAFEFLVWPFKAEQSQKIYLYCWLQRASSMAQAAPQTPPQAARATNAPNTARDATGVSIERQCVVKAVCEVVAHHQTMSLAEALQWCQVFHKWVETGKVDLEVSHQSVDGPEWEEDQDPNDGCPV</sequence>
<organism evidence="3">
    <name type="scientific">viral metagenome</name>
    <dbReference type="NCBI Taxonomy" id="1070528"/>
    <lineage>
        <taxon>unclassified sequences</taxon>
        <taxon>metagenomes</taxon>
        <taxon>organismal metagenomes</taxon>
    </lineage>
</organism>
<name>A0A6M3XFV8_9ZZZZ</name>
<gene>
    <name evidence="2" type="ORF">MM415A00575_0020</name>
    <name evidence="1" type="ORF">MM415B00170_0029</name>
    <name evidence="3" type="ORF">TM448B00791_0006</name>
</gene>
<accession>A0A6M3XFV8</accession>
<proteinExistence type="predicted"/>
<evidence type="ECO:0000313" key="1">
    <source>
        <dbReference type="EMBL" id="QJA67720.1"/>
    </source>
</evidence>